<keyword evidence="6 11" id="KW-0697">Rotamase</keyword>
<evidence type="ECO:0000256" key="10">
    <source>
        <dbReference type="ARBA" id="ARBA00023242"/>
    </source>
</evidence>
<evidence type="ECO:0000256" key="3">
    <source>
        <dbReference type="ARBA" id="ARBA00004604"/>
    </source>
</evidence>
<dbReference type="AlphaFoldDB" id="A0A0V1BQY4"/>
<name>A0A0V1BQY4_TRISP</name>
<dbReference type="EC" id="5.2.1.8" evidence="12"/>
<dbReference type="Pfam" id="PF13616">
    <property type="entry name" value="Rotamase_3"/>
    <property type="match status" value="1"/>
</dbReference>
<evidence type="ECO:0000256" key="6">
    <source>
        <dbReference type="ARBA" id="ARBA00023110"/>
    </source>
</evidence>
<comment type="catalytic activity">
    <reaction evidence="1 12">
        <text>[protein]-peptidylproline (omega=180) = [protein]-peptidylproline (omega=0)</text>
        <dbReference type="Rhea" id="RHEA:16237"/>
        <dbReference type="Rhea" id="RHEA-COMP:10747"/>
        <dbReference type="Rhea" id="RHEA-COMP:10748"/>
        <dbReference type="ChEBI" id="CHEBI:83833"/>
        <dbReference type="ChEBI" id="CHEBI:83834"/>
        <dbReference type="EC" id="5.2.1.8"/>
    </reaction>
</comment>
<dbReference type="EMBL" id="JYDH01000020">
    <property type="protein sequence ID" value="KRY39249.1"/>
    <property type="molecule type" value="Genomic_DNA"/>
</dbReference>
<proteinExistence type="inferred from homology"/>
<comment type="caution">
    <text evidence="15">The sequence shown here is derived from an EMBL/GenBank/DDBJ whole genome shotgun (WGS) entry which is preliminary data.</text>
</comment>
<keyword evidence="10" id="KW-0539">Nucleus</keyword>
<dbReference type="InterPro" id="IPR000297">
    <property type="entry name" value="PPIase_PpiC"/>
</dbReference>
<evidence type="ECO:0000313" key="16">
    <source>
        <dbReference type="Proteomes" id="UP000054776"/>
    </source>
</evidence>
<keyword evidence="9 11" id="KW-0413">Isomerase</keyword>
<keyword evidence="16" id="KW-1185">Reference proteome</keyword>
<evidence type="ECO:0000256" key="4">
    <source>
        <dbReference type="ARBA" id="ARBA00010242"/>
    </source>
</evidence>
<dbReference type="OrthoDB" id="1911748at2759"/>
<evidence type="ECO:0000256" key="11">
    <source>
        <dbReference type="PROSITE-ProRule" id="PRU00278"/>
    </source>
</evidence>
<dbReference type="SUPFAM" id="SSF54534">
    <property type="entry name" value="FKBP-like"/>
    <property type="match status" value="1"/>
</dbReference>
<keyword evidence="8" id="KW-0206">Cytoskeleton</keyword>
<dbReference type="STRING" id="6334.A0A0V1BQY4"/>
<evidence type="ECO:0000256" key="13">
    <source>
        <dbReference type="SAM" id="MobiDB-lite"/>
    </source>
</evidence>
<evidence type="ECO:0000256" key="12">
    <source>
        <dbReference type="RuleBase" id="RU363014"/>
    </source>
</evidence>
<comment type="similarity">
    <text evidence="4">Belongs to the PpiC/parvulin rotamase family. PIN4 subfamily.</text>
</comment>
<evidence type="ECO:0000256" key="7">
    <source>
        <dbReference type="ARBA" id="ARBA00023125"/>
    </source>
</evidence>
<evidence type="ECO:0000259" key="14">
    <source>
        <dbReference type="PROSITE" id="PS50198"/>
    </source>
</evidence>
<dbReference type="InParanoid" id="A0A0V1BQY4"/>
<dbReference type="InterPro" id="IPR043323">
    <property type="entry name" value="PIN4"/>
</dbReference>
<organism evidence="15 16">
    <name type="scientific">Trichinella spiralis</name>
    <name type="common">Trichina worm</name>
    <dbReference type="NCBI Taxonomy" id="6334"/>
    <lineage>
        <taxon>Eukaryota</taxon>
        <taxon>Metazoa</taxon>
        <taxon>Ecdysozoa</taxon>
        <taxon>Nematoda</taxon>
        <taxon>Enoplea</taxon>
        <taxon>Dorylaimia</taxon>
        <taxon>Trichinellida</taxon>
        <taxon>Trichinellidae</taxon>
        <taxon>Trichinella</taxon>
    </lineage>
</organism>
<keyword evidence="7" id="KW-0238">DNA-binding</keyword>
<evidence type="ECO:0000256" key="9">
    <source>
        <dbReference type="ARBA" id="ARBA00023235"/>
    </source>
</evidence>
<dbReference type="InterPro" id="IPR046357">
    <property type="entry name" value="PPIase_dom_sf"/>
</dbReference>
<protein>
    <recommendedName>
        <fullName evidence="12">Peptidyl-prolyl cis-trans isomerase</fullName>
        <ecNumber evidence="12">5.2.1.8</ecNumber>
    </recommendedName>
</protein>
<dbReference type="GO" id="GO:0003677">
    <property type="term" value="F:DNA binding"/>
    <property type="evidence" value="ECO:0007669"/>
    <property type="project" value="UniProtKB-KW"/>
</dbReference>
<comment type="subcellular location">
    <subcellularLocation>
        <location evidence="2">Cytoplasm</location>
        <location evidence="2">Cytoskeleton</location>
        <location evidence="2">Spindle</location>
    </subcellularLocation>
    <subcellularLocation>
        <location evidence="3">Nucleus</location>
        <location evidence="3">Nucleolus</location>
    </subcellularLocation>
</comment>
<accession>A0A0V1BQY4</accession>
<evidence type="ECO:0000256" key="2">
    <source>
        <dbReference type="ARBA" id="ARBA00004186"/>
    </source>
</evidence>
<dbReference type="Proteomes" id="UP000054776">
    <property type="component" value="Unassembled WGS sequence"/>
</dbReference>
<dbReference type="GO" id="GO:0005730">
    <property type="term" value="C:nucleolus"/>
    <property type="evidence" value="ECO:0007669"/>
    <property type="project" value="UniProtKB-SubCell"/>
</dbReference>
<evidence type="ECO:0000313" key="15">
    <source>
        <dbReference type="EMBL" id="KRY39249.1"/>
    </source>
</evidence>
<reference evidence="15 16" key="1">
    <citation type="submission" date="2015-01" db="EMBL/GenBank/DDBJ databases">
        <title>Evolution of Trichinella species and genotypes.</title>
        <authorList>
            <person name="Korhonen P.K."/>
            <person name="Edoardo P."/>
            <person name="Giuseppe L.R."/>
            <person name="Gasser R.B."/>
        </authorList>
    </citation>
    <scope>NUCLEOTIDE SEQUENCE [LARGE SCALE GENOMIC DNA]</scope>
    <source>
        <strain evidence="15">ISS3</strain>
    </source>
</reference>
<dbReference type="GO" id="GO:0006364">
    <property type="term" value="P:rRNA processing"/>
    <property type="evidence" value="ECO:0007669"/>
    <property type="project" value="InterPro"/>
</dbReference>
<feature type="region of interest" description="Disordered" evidence="13">
    <location>
        <begin position="1"/>
        <end position="26"/>
    </location>
</feature>
<sequence length="121" mass="12811">MPKGKGKNATSSASAEPAKGGKGGGNAIKVRHILCEKLSKANEAMEKLKAGEKFNIVASSYSEDKARQGGDLGWMVRGSMVGPFQDAAFGLPISTVDKPVFTDPPVKTKFGYHIIMVEGKK</sequence>
<feature type="domain" description="PpiC" evidence="14">
    <location>
        <begin position="25"/>
        <end position="119"/>
    </location>
</feature>
<keyword evidence="5" id="KW-0963">Cytoplasm</keyword>
<dbReference type="GO" id="GO:0003755">
    <property type="term" value="F:peptidyl-prolyl cis-trans isomerase activity"/>
    <property type="evidence" value="ECO:0007669"/>
    <property type="project" value="UniProtKB-UniRule"/>
</dbReference>
<evidence type="ECO:0000256" key="8">
    <source>
        <dbReference type="ARBA" id="ARBA00023212"/>
    </source>
</evidence>
<dbReference type="FunCoup" id="A0A0V1BQY4">
    <property type="interactions" value="1056"/>
</dbReference>
<dbReference type="FunFam" id="3.10.50.40:FF:000015">
    <property type="entry name" value="Peptidyl-prolyl cis-trans isomerase"/>
    <property type="match status" value="1"/>
</dbReference>
<gene>
    <name evidence="15" type="primary">PIN4</name>
    <name evidence="15" type="ORF">T01_4689</name>
</gene>
<dbReference type="GO" id="GO:0005819">
    <property type="term" value="C:spindle"/>
    <property type="evidence" value="ECO:0007669"/>
    <property type="project" value="UniProtKB-SubCell"/>
</dbReference>
<evidence type="ECO:0000256" key="5">
    <source>
        <dbReference type="ARBA" id="ARBA00022490"/>
    </source>
</evidence>
<dbReference type="PANTHER" id="PTHR45995">
    <property type="match status" value="1"/>
</dbReference>
<dbReference type="PROSITE" id="PS50198">
    <property type="entry name" value="PPIC_PPIASE_2"/>
    <property type="match status" value="1"/>
</dbReference>
<dbReference type="Gene3D" id="3.10.50.40">
    <property type="match status" value="1"/>
</dbReference>
<evidence type="ECO:0000256" key="1">
    <source>
        <dbReference type="ARBA" id="ARBA00000971"/>
    </source>
</evidence>